<reference evidence="1" key="1">
    <citation type="journal article" date="2014" name="Int. J. Syst. Evol. Microbiol.">
        <title>Complete genome sequence of Corynebacterium casei LMG S-19264T (=DSM 44701T), isolated from a smear-ripened cheese.</title>
        <authorList>
            <consortium name="US DOE Joint Genome Institute (JGI-PGF)"/>
            <person name="Walter F."/>
            <person name="Albersmeier A."/>
            <person name="Kalinowski J."/>
            <person name="Ruckert C."/>
        </authorList>
    </citation>
    <scope>NUCLEOTIDE SEQUENCE</scope>
    <source>
        <strain evidence="1">CGMCC 4.7138</strain>
    </source>
</reference>
<dbReference type="Proteomes" id="UP000653480">
    <property type="component" value="Unassembled WGS sequence"/>
</dbReference>
<evidence type="ECO:0000313" key="2">
    <source>
        <dbReference type="Proteomes" id="UP000653480"/>
    </source>
</evidence>
<proteinExistence type="predicted"/>
<evidence type="ECO:0000313" key="1">
    <source>
        <dbReference type="EMBL" id="GGO26369.1"/>
    </source>
</evidence>
<protein>
    <submittedName>
        <fullName evidence="1">Uncharacterized protein</fullName>
    </submittedName>
</protein>
<organism evidence="1 2">
    <name type="scientific">Microbispora bryophytorum</name>
    <dbReference type="NCBI Taxonomy" id="1460882"/>
    <lineage>
        <taxon>Bacteria</taxon>
        <taxon>Bacillati</taxon>
        <taxon>Actinomycetota</taxon>
        <taxon>Actinomycetes</taxon>
        <taxon>Streptosporangiales</taxon>
        <taxon>Streptosporangiaceae</taxon>
        <taxon>Microbispora</taxon>
    </lineage>
</organism>
<sequence length="100" mass="10664">MAERGGERQAEPPLQLVLAEPAVRVRLLDQLHGPVALPVGEVSRRAAHRLTALWYSAPAQPHLDGAACEVLGDLVGGGRQCFEQREPGGRFECRGEGATG</sequence>
<dbReference type="AlphaFoldDB" id="A0A8H9LGH5"/>
<reference evidence="1" key="2">
    <citation type="submission" date="2020-09" db="EMBL/GenBank/DDBJ databases">
        <authorList>
            <person name="Sun Q."/>
            <person name="Zhou Y."/>
        </authorList>
    </citation>
    <scope>NUCLEOTIDE SEQUENCE</scope>
    <source>
        <strain evidence="1">CGMCC 4.7138</strain>
    </source>
</reference>
<accession>A0A8H9LGH5</accession>
<comment type="caution">
    <text evidence="1">The sequence shown here is derived from an EMBL/GenBank/DDBJ whole genome shotgun (WGS) entry which is preliminary data.</text>
</comment>
<gene>
    <name evidence="1" type="ORF">GCM10011574_58620</name>
</gene>
<name>A0A8H9LGH5_9ACTN</name>
<dbReference type="EMBL" id="BMMN01000014">
    <property type="protein sequence ID" value="GGO26369.1"/>
    <property type="molecule type" value="Genomic_DNA"/>
</dbReference>
<keyword evidence="2" id="KW-1185">Reference proteome</keyword>